<sequence length="225" mass="23724">MRVLAELVAAIAPPACVACRRPLARADDRLCRACTVALPWLRPGCERCGLPRHRGAGCPAATAAFPRAWAPLAYQGVTRRLVAALKFHAALPVADLMAAHLAANLPAALRDPAAVLVPVPAQRARRRARGFDPASVLTDALGRRVERPVVRCLVREDRAGRQVGTGRASRRAAGRISVRVRGDPPPIAILVDDVHTTGATLDACARALTEAGGGVLAVVSYARTL</sequence>
<dbReference type="InterPro" id="IPR051910">
    <property type="entry name" value="ComF/GntX_DNA_util-trans"/>
</dbReference>
<dbReference type="CDD" id="cd06223">
    <property type="entry name" value="PRTases_typeI"/>
    <property type="match status" value="1"/>
</dbReference>
<keyword evidence="3" id="KW-0328">Glycosyltransferase</keyword>
<proteinExistence type="inferred from homology"/>
<dbReference type="PANTHER" id="PTHR47505:SF1">
    <property type="entry name" value="DNA UTILIZATION PROTEIN YHGH"/>
    <property type="match status" value="1"/>
</dbReference>
<dbReference type="OrthoDB" id="5244859at2"/>
<evidence type="ECO:0000259" key="2">
    <source>
        <dbReference type="Pfam" id="PF18912"/>
    </source>
</evidence>
<dbReference type="PANTHER" id="PTHR47505">
    <property type="entry name" value="DNA UTILIZATION PROTEIN YHGH"/>
    <property type="match status" value="1"/>
</dbReference>
<protein>
    <submittedName>
        <fullName evidence="3">Putative amidophosphoribosyltransferase</fullName>
    </submittedName>
</protein>
<comment type="caution">
    <text evidence="3">The sequence shown here is derived from an EMBL/GenBank/DDBJ whole genome shotgun (WGS) entry which is preliminary data.</text>
</comment>
<keyword evidence="4" id="KW-1185">Reference proteome</keyword>
<dbReference type="EMBL" id="RBIL01000001">
    <property type="protein sequence ID" value="RKQ91246.1"/>
    <property type="molecule type" value="Genomic_DNA"/>
</dbReference>
<dbReference type="Gene3D" id="3.40.50.2020">
    <property type="match status" value="1"/>
</dbReference>
<dbReference type="InterPro" id="IPR029057">
    <property type="entry name" value="PRTase-like"/>
</dbReference>
<evidence type="ECO:0000256" key="1">
    <source>
        <dbReference type="ARBA" id="ARBA00008007"/>
    </source>
</evidence>
<name>A0A660LA32_9ACTN</name>
<dbReference type="GO" id="GO:0016757">
    <property type="term" value="F:glycosyltransferase activity"/>
    <property type="evidence" value="ECO:0007669"/>
    <property type="project" value="UniProtKB-KW"/>
</dbReference>
<organism evidence="3 4">
    <name type="scientific">Solirubrobacter pauli</name>
    <dbReference type="NCBI Taxonomy" id="166793"/>
    <lineage>
        <taxon>Bacteria</taxon>
        <taxon>Bacillati</taxon>
        <taxon>Actinomycetota</taxon>
        <taxon>Thermoleophilia</taxon>
        <taxon>Solirubrobacterales</taxon>
        <taxon>Solirubrobacteraceae</taxon>
        <taxon>Solirubrobacter</taxon>
    </lineage>
</organism>
<dbReference type="Proteomes" id="UP000278962">
    <property type="component" value="Unassembled WGS sequence"/>
</dbReference>
<dbReference type="AlphaFoldDB" id="A0A660LA32"/>
<dbReference type="InterPro" id="IPR000836">
    <property type="entry name" value="PRTase_dom"/>
</dbReference>
<evidence type="ECO:0000313" key="4">
    <source>
        <dbReference type="Proteomes" id="UP000278962"/>
    </source>
</evidence>
<dbReference type="InterPro" id="IPR044005">
    <property type="entry name" value="DZR_2"/>
</dbReference>
<feature type="domain" description="Double zinc ribbon" evidence="2">
    <location>
        <begin position="8"/>
        <end position="60"/>
    </location>
</feature>
<reference evidence="3 4" key="1">
    <citation type="submission" date="2018-10" db="EMBL/GenBank/DDBJ databases">
        <title>Genomic Encyclopedia of Archaeal and Bacterial Type Strains, Phase II (KMG-II): from individual species to whole genera.</title>
        <authorList>
            <person name="Goeker M."/>
        </authorList>
    </citation>
    <scope>NUCLEOTIDE SEQUENCE [LARGE SCALE GENOMIC DNA]</scope>
    <source>
        <strain evidence="3 4">DSM 14954</strain>
    </source>
</reference>
<keyword evidence="3" id="KW-0808">Transferase</keyword>
<gene>
    <name evidence="3" type="ORF">C8N24_1067</name>
</gene>
<evidence type="ECO:0000313" key="3">
    <source>
        <dbReference type="EMBL" id="RKQ91246.1"/>
    </source>
</evidence>
<dbReference type="SUPFAM" id="SSF53271">
    <property type="entry name" value="PRTase-like"/>
    <property type="match status" value="1"/>
</dbReference>
<dbReference type="RefSeq" id="WP_121248693.1">
    <property type="nucleotide sequence ID" value="NZ_RBIL01000001.1"/>
</dbReference>
<accession>A0A660LA32</accession>
<dbReference type="Pfam" id="PF18912">
    <property type="entry name" value="DZR_2"/>
    <property type="match status" value="1"/>
</dbReference>
<comment type="similarity">
    <text evidence="1">Belongs to the ComF/GntX family.</text>
</comment>